<name>A0ABV6J2Y9_9BACL</name>
<keyword evidence="4" id="KW-1185">Reference proteome</keyword>
<organism evidence="3 4">
    <name type="scientific">Paenibacillus mendelii</name>
    <dbReference type="NCBI Taxonomy" id="206163"/>
    <lineage>
        <taxon>Bacteria</taxon>
        <taxon>Bacillati</taxon>
        <taxon>Bacillota</taxon>
        <taxon>Bacilli</taxon>
        <taxon>Bacillales</taxon>
        <taxon>Paenibacillaceae</taxon>
        <taxon>Paenibacillus</taxon>
    </lineage>
</organism>
<protein>
    <submittedName>
        <fullName evidence="3">Protein-glutamine gamma-glutamyltransferase</fullName>
        <ecNumber evidence="3">2.3.2.13</ecNumber>
    </submittedName>
</protein>
<dbReference type="InterPro" id="IPR020916">
    <property type="entry name" value="Gln_gamma-glutamylTfrase_bac"/>
</dbReference>
<dbReference type="NCBIfam" id="NF002869">
    <property type="entry name" value="PRK03187.1"/>
    <property type="match status" value="1"/>
</dbReference>
<evidence type="ECO:0000313" key="3">
    <source>
        <dbReference type="EMBL" id="MFC0389804.1"/>
    </source>
</evidence>
<dbReference type="Proteomes" id="UP001589818">
    <property type="component" value="Unassembled WGS sequence"/>
</dbReference>
<comment type="caution">
    <text evidence="3">The sequence shown here is derived from an EMBL/GenBank/DDBJ whole genome shotgun (WGS) entry which is preliminary data.</text>
</comment>
<evidence type="ECO:0000256" key="2">
    <source>
        <dbReference type="ARBA" id="ARBA00022969"/>
    </source>
</evidence>
<dbReference type="RefSeq" id="WP_256555604.1">
    <property type="nucleotide sequence ID" value="NZ_JANHOF010000019.1"/>
</dbReference>
<dbReference type="EMBL" id="JBHLVF010000002">
    <property type="protein sequence ID" value="MFC0389804.1"/>
    <property type="molecule type" value="Genomic_DNA"/>
</dbReference>
<sequence>MIIVANMSADQLNELPFSQMDKEIIQAKNNSPVVYRYNSLDALQFELDLRSNIVKAAKDLYASKVDFAIFSKSRCNEVFWTRTPEGGFRLNRGVLPSDGIKDIYVNGRLYGFECATAMVILLYKAVLDTIGEDAFNTYFQNLLLYTWQYDEDLRLISVYNNQEAYLGDILYFTNPDYNPKTPEWQGENAVMLPDNLFYGHGIGIKTSEEMIASLNRRRIPGSGVSAYLSDEVVHPDFEHIRKLAGNVNFPVPREAFPRDVIVARIGKSVYVEGA</sequence>
<dbReference type="EC" id="2.3.2.13" evidence="3"/>
<dbReference type="Pfam" id="PF20085">
    <property type="entry name" value="TGL"/>
    <property type="match status" value="1"/>
</dbReference>
<keyword evidence="2" id="KW-0749">Sporulation</keyword>
<keyword evidence="1 3" id="KW-0808">Transferase</keyword>
<gene>
    <name evidence="3" type="ORF">ACFFJ8_00290</name>
</gene>
<proteinExistence type="inferred from homology"/>
<accession>A0ABV6J2Y9</accession>
<reference evidence="3 4" key="1">
    <citation type="submission" date="2024-09" db="EMBL/GenBank/DDBJ databases">
        <authorList>
            <person name="Sun Q."/>
            <person name="Mori K."/>
        </authorList>
    </citation>
    <scope>NUCLEOTIDE SEQUENCE [LARGE SCALE GENOMIC DNA]</scope>
    <source>
        <strain evidence="3 4">CCM 4839</strain>
    </source>
</reference>
<evidence type="ECO:0000313" key="4">
    <source>
        <dbReference type="Proteomes" id="UP001589818"/>
    </source>
</evidence>
<dbReference type="HAMAP" id="MF_00727">
    <property type="entry name" value="Tgl"/>
    <property type="match status" value="1"/>
</dbReference>
<keyword evidence="3" id="KW-0012">Acyltransferase</keyword>
<evidence type="ECO:0000256" key="1">
    <source>
        <dbReference type="ARBA" id="ARBA00022679"/>
    </source>
</evidence>
<dbReference type="GO" id="GO:0003810">
    <property type="term" value="F:protein-glutamine gamma-glutamyltransferase activity"/>
    <property type="evidence" value="ECO:0007669"/>
    <property type="project" value="UniProtKB-EC"/>
</dbReference>